<dbReference type="EMBL" id="LPWE01000012">
    <property type="protein sequence ID" value="ODR94559.1"/>
    <property type="molecule type" value="Genomic_DNA"/>
</dbReference>
<dbReference type="AlphaFoldDB" id="A0A1E3VLZ8"/>
<dbReference type="Proteomes" id="UP000094172">
    <property type="component" value="Unassembled WGS sequence"/>
</dbReference>
<dbReference type="RefSeq" id="WP_069444917.1">
    <property type="nucleotide sequence ID" value="NZ_LPWE01000012.1"/>
</dbReference>
<evidence type="ECO:0000313" key="2">
    <source>
        <dbReference type="EMBL" id="ODR94559.1"/>
    </source>
</evidence>
<evidence type="ECO:0000256" key="1">
    <source>
        <dbReference type="SAM" id="SignalP"/>
    </source>
</evidence>
<feature type="chain" id="PRO_5009138497" evidence="1">
    <location>
        <begin position="33"/>
        <end position="91"/>
    </location>
</feature>
<feature type="signal peptide" evidence="1">
    <location>
        <begin position="1"/>
        <end position="32"/>
    </location>
</feature>
<reference evidence="2 3" key="1">
    <citation type="journal article" date="2016" name="Environ. Microbiol.">
        <title>New Methyloceanibacter diversity from North Sea sediments includes methanotroph containing solely the soluble methane monooxygenase.</title>
        <authorList>
            <person name="Vekeman B."/>
            <person name="Kerckhof F.M."/>
            <person name="Cremers G."/>
            <person name="de Vos P."/>
            <person name="Vandamme P."/>
            <person name="Boon N."/>
            <person name="Op den Camp H.J."/>
            <person name="Heylen K."/>
        </authorList>
    </citation>
    <scope>NUCLEOTIDE SEQUENCE [LARGE SCALE GENOMIC DNA]</scope>
    <source>
        <strain evidence="2 3">R-67176</strain>
    </source>
</reference>
<gene>
    <name evidence="2" type="ORF">AUC70_07945</name>
</gene>
<protein>
    <submittedName>
        <fullName evidence="2">Uncharacterized protein</fullName>
    </submittedName>
</protein>
<organism evidence="2 3">
    <name type="scientific">Methyloceanibacter stevinii</name>
    <dbReference type="NCBI Taxonomy" id="1774970"/>
    <lineage>
        <taxon>Bacteria</taxon>
        <taxon>Pseudomonadati</taxon>
        <taxon>Pseudomonadota</taxon>
        <taxon>Alphaproteobacteria</taxon>
        <taxon>Hyphomicrobiales</taxon>
        <taxon>Hyphomicrobiaceae</taxon>
        <taxon>Methyloceanibacter</taxon>
    </lineage>
</organism>
<comment type="caution">
    <text evidence="2">The sequence shown here is derived from an EMBL/GenBank/DDBJ whole genome shotgun (WGS) entry which is preliminary data.</text>
</comment>
<proteinExistence type="predicted"/>
<keyword evidence="1" id="KW-0732">Signal</keyword>
<evidence type="ECO:0000313" key="3">
    <source>
        <dbReference type="Proteomes" id="UP000094172"/>
    </source>
</evidence>
<name>A0A1E3VLZ8_9HYPH</name>
<accession>A0A1E3VLZ8</accession>
<keyword evidence="3" id="KW-1185">Reference proteome</keyword>
<sequence>MMTELMKQLTLSVFGLVLGVAVLAANSNPAMADRGKAYWIDGAPRYTNEATVIKRKSKTAQAANAKSKFQNNLDFETEAVWRNLRPNRFSD</sequence>
<dbReference type="STRING" id="1774970.AUC70_07945"/>